<feature type="transmembrane region" description="Helical" evidence="1">
    <location>
        <begin position="48"/>
        <end position="66"/>
    </location>
</feature>
<dbReference type="Proteomes" id="UP000231179">
    <property type="component" value="Chromosome"/>
</dbReference>
<feature type="transmembrane region" description="Helical" evidence="1">
    <location>
        <begin position="20"/>
        <end position="42"/>
    </location>
</feature>
<protein>
    <submittedName>
        <fullName evidence="2">Uncharacterized protein</fullName>
    </submittedName>
</protein>
<keyword evidence="1" id="KW-0812">Transmembrane</keyword>
<name>A0A1Y0L149_9MOLU</name>
<evidence type="ECO:0000256" key="1">
    <source>
        <dbReference type="SAM" id="Phobius"/>
    </source>
</evidence>
<evidence type="ECO:0000313" key="2">
    <source>
        <dbReference type="EMBL" id="ATX71110.1"/>
    </source>
</evidence>
<dbReference type="AlphaFoldDB" id="A0A1Y0L149"/>
<gene>
    <name evidence="2" type="ORF">SCLAR_v1c07970</name>
</gene>
<keyword evidence="1" id="KW-1133">Transmembrane helix</keyword>
<keyword evidence="1" id="KW-0472">Membrane</keyword>
<organism evidence="2 3">
    <name type="scientific">Spiroplasma clarkii</name>
    <dbReference type="NCBI Taxonomy" id="2139"/>
    <lineage>
        <taxon>Bacteria</taxon>
        <taxon>Bacillati</taxon>
        <taxon>Mycoplasmatota</taxon>
        <taxon>Mollicutes</taxon>
        <taxon>Entomoplasmatales</taxon>
        <taxon>Spiroplasmataceae</taxon>
        <taxon>Spiroplasma</taxon>
    </lineage>
</organism>
<reference evidence="2 3" key="1">
    <citation type="submission" date="2017-11" db="EMBL/GenBank/DDBJ databases">
        <title>Complete genome sequence of Spiroplasma clarkii CN-5 (DSM 19994).</title>
        <authorList>
            <person name="Tsai Y.-M."/>
            <person name="Chang A."/>
            <person name="Lo W.-S."/>
            <person name="Kuo C.-H."/>
        </authorList>
    </citation>
    <scope>NUCLEOTIDE SEQUENCE [LARGE SCALE GENOMIC DNA]</scope>
    <source>
        <strain evidence="2 3">CN-5</strain>
    </source>
</reference>
<dbReference type="KEGG" id="scla:SCLARK_001169"/>
<dbReference type="EMBL" id="CP024870">
    <property type="protein sequence ID" value="ATX71110.1"/>
    <property type="molecule type" value="Genomic_DNA"/>
</dbReference>
<proteinExistence type="predicted"/>
<keyword evidence="3" id="KW-1185">Reference proteome</keyword>
<sequence>MKPQKAQEFKKQKVNLQVNWYSLLIKIIYTFGLCSTAVVFTFSIINGWWPITIICGIFSIIFSVLFKKIFYNQSDKKAGYECVYDAAVDGKLNE</sequence>
<evidence type="ECO:0000313" key="3">
    <source>
        <dbReference type="Proteomes" id="UP000231179"/>
    </source>
</evidence>
<accession>A0A1Y0L149</accession>
<dbReference type="RefSeq" id="WP_100254651.1">
    <property type="nucleotide sequence ID" value="NZ_CP015819.1"/>
</dbReference>